<protein>
    <submittedName>
        <fullName evidence="2">Uncharacterized protein</fullName>
    </submittedName>
</protein>
<proteinExistence type="predicted"/>
<gene>
    <name evidence="2" type="ORF">SAMN04244570_2454</name>
</gene>
<keyword evidence="1" id="KW-0812">Transmembrane</keyword>
<sequence>MNKWGGFSFLPVVASIISFFILRGPNTDLPLVIIILGSLSLFAIIFDNGVMLILVNFLVLTDGISV</sequence>
<name>A0A1T4YES3_9BACL</name>
<dbReference type="RefSeq" id="WP_078817793.1">
    <property type="nucleotide sequence ID" value="NZ_FUYJ01000004.1"/>
</dbReference>
<dbReference type="AlphaFoldDB" id="A0A1T4YES3"/>
<keyword evidence="1" id="KW-0472">Membrane</keyword>
<dbReference type="EMBL" id="FUYJ01000004">
    <property type="protein sequence ID" value="SKB00286.1"/>
    <property type="molecule type" value="Genomic_DNA"/>
</dbReference>
<organism evidence="2 3">
    <name type="scientific">Sporosarcina newyorkensis</name>
    <dbReference type="NCBI Taxonomy" id="759851"/>
    <lineage>
        <taxon>Bacteria</taxon>
        <taxon>Bacillati</taxon>
        <taxon>Bacillota</taxon>
        <taxon>Bacilli</taxon>
        <taxon>Bacillales</taxon>
        <taxon>Caryophanaceae</taxon>
        <taxon>Sporosarcina</taxon>
    </lineage>
</organism>
<feature type="transmembrane region" description="Helical" evidence="1">
    <location>
        <begin position="29"/>
        <end position="59"/>
    </location>
</feature>
<evidence type="ECO:0000313" key="2">
    <source>
        <dbReference type="EMBL" id="SKB00286.1"/>
    </source>
</evidence>
<evidence type="ECO:0000256" key="1">
    <source>
        <dbReference type="SAM" id="Phobius"/>
    </source>
</evidence>
<accession>A0A1T4YES3</accession>
<keyword evidence="1" id="KW-1133">Transmembrane helix</keyword>
<feature type="transmembrane region" description="Helical" evidence="1">
    <location>
        <begin position="6"/>
        <end position="22"/>
    </location>
</feature>
<reference evidence="3" key="1">
    <citation type="submission" date="2017-02" db="EMBL/GenBank/DDBJ databases">
        <authorList>
            <person name="Varghese N."/>
            <person name="Submissions S."/>
        </authorList>
    </citation>
    <scope>NUCLEOTIDE SEQUENCE [LARGE SCALE GENOMIC DNA]</scope>
    <source>
        <strain evidence="3">DSM 23966</strain>
    </source>
</reference>
<dbReference type="Proteomes" id="UP000190042">
    <property type="component" value="Unassembled WGS sequence"/>
</dbReference>
<evidence type="ECO:0000313" key="3">
    <source>
        <dbReference type="Proteomes" id="UP000190042"/>
    </source>
</evidence>
<keyword evidence="3" id="KW-1185">Reference proteome</keyword>